<reference evidence="2 3" key="1">
    <citation type="submission" date="2014-11" db="EMBL/GenBank/DDBJ databases">
        <title>Draft Genome Sequences of Paenibacillus polymyxa NRRL B-30509 and Paenibacillus terrae NRRL B-30644, Strains from a Poultry Environment that Produce Tridecaptin A and Paenicidins.</title>
        <authorList>
            <person name="van Belkum M.J."/>
            <person name="Lohans C.T."/>
            <person name="Vederas J.C."/>
        </authorList>
    </citation>
    <scope>NUCLEOTIDE SEQUENCE [LARGE SCALE GENOMIC DNA]</scope>
    <source>
        <strain evidence="2 3">NRRL B-30644</strain>
    </source>
</reference>
<dbReference type="EMBL" id="JTHP01000100">
    <property type="protein sequence ID" value="KJD42644.1"/>
    <property type="molecule type" value="Genomic_DNA"/>
</dbReference>
<keyword evidence="3" id="KW-1185">Reference proteome</keyword>
<comment type="caution">
    <text evidence="2">The sequence shown here is derived from an EMBL/GenBank/DDBJ whole genome shotgun (WGS) entry which is preliminary data.</text>
</comment>
<evidence type="ECO:0000313" key="3">
    <source>
        <dbReference type="Proteomes" id="UP000032534"/>
    </source>
</evidence>
<dbReference type="Proteomes" id="UP000032534">
    <property type="component" value="Unassembled WGS sequence"/>
</dbReference>
<dbReference type="PATRIC" id="fig|159743.3.peg.6014"/>
<evidence type="ECO:0000313" key="2">
    <source>
        <dbReference type="EMBL" id="KJD42644.1"/>
    </source>
</evidence>
<proteinExistence type="predicted"/>
<protein>
    <submittedName>
        <fullName evidence="2">Uncharacterized protein</fullName>
    </submittedName>
</protein>
<keyword evidence="1" id="KW-0472">Membrane</keyword>
<feature type="transmembrane region" description="Helical" evidence="1">
    <location>
        <begin position="24"/>
        <end position="46"/>
    </location>
</feature>
<dbReference type="AlphaFoldDB" id="A0A0D7WUF5"/>
<feature type="transmembrane region" description="Helical" evidence="1">
    <location>
        <begin position="52"/>
        <end position="75"/>
    </location>
</feature>
<gene>
    <name evidence="2" type="ORF">QD47_27015</name>
</gene>
<name>A0A0D7WUF5_9BACL</name>
<accession>A0A0D7WUF5</accession>
<sequence>MFSSALSLIVAYILNKTGLMEKMYVKFFLSLIVLGDLGWIIHLLRAKYYDQWYWQVQVSTTILAFITFTFLLFVVQKTKGNN</sequence>
<organism evidence="2 3">
    <name type="scientific">Paenibacillus terrae</name>
    <dbReference type="NCBI Taxonomy" id="159743"/>
    <lineage>
        <taxon>Bacteria</taxon>
        <taxon>Bacillati</taxon>
        <taxon>Bacillota</taxon>
        <taxon>Bacilli</taxon>
        <taxon>Bacillales</taxon>
        <taxon>Paenibacillaceae</taxon>
        <taxon>Paenibacillus</taxon>
    </lineage>
</organism>
<keyword evidence="1" id="KW-0812">Transmembrane</keyword>
<keyword evidence="1" id="KW-1133">Transmembrane helix</keyword>
<evidence type="ECO:0000256" key="1">
    <source>
        <dbReference type="SAM" id="Phobius"/>
    </source>
</evidence>